<proteinExistence type="inferred from homology"/>
<evidence type="ECO:0000256" key="5">
    <source>
        <dbReference type="ARBA" id="ARBA00022825"/>
    </source>
</evidence>
<evidence type="ECO:0000256" key="1">
    <source>
        <dbReference type="ARBA" id="ARBA00010233"/>
    </source>
</evidence>
<reference evidence="9 10" key="1">
    <citation type="submission" date="2017-10" db="EMBL/GenBank/DDBJ databases">
        <title>Whole genome of Pedobacter ginsengisoli T01R-27 isolated from tomato rhizosphere.</title>
        <authorList>
            <person name="Weon H.-Y."/>
            <person name="Lee S.A."/>
            <person name="Sang M.K."/>
            <person name="Song J."/>
        </authorList>
    </citation>
    <scope>NUCLEOTIDE SEQUENCE [LARGE SCALE GENOMIC DNA]</scope>
    <source>
        <strain evidence="9 10">T01R-27</strain>
    </source>
</reference>
<dbReference type="PIRSF" id="PIRSF028757">
    <property type="entry name" value="LD-carboxypeptidase"/>
    <property type="match status" value="1"/>
</dbReference>
<organism evidence="9 10">
    <name type="scientific">Pedobacter ginsengisoli</name>
    <dbReference type="NCBI Taxonomy" id="363852"/>
    <lineage>
        <taxon>Bacteria</taxon>
        <taxon>Pseudomonadati</taxon>
        <taxon>Bacteroidota</taxon>
        <taxon>Sphingobacteriia</taxon>
        <taxon>Sphingobacteriales</taxon>
        <taxon>Sphingobacteriaceae</taxon>
        <taxon>Pedobacter</taxon>
    </lineage>
</organism>
<dbReference type="CDD" id="cd07025">
    <property type="entry name" value="Peptidase_S66"/>
    <property type="match status" value="1"/>
</dbReference>
<name>A0A2D1U485_9SPHI</name>
<gene>
    <name evidence="9" type="ORF">CPT03_07960</name>
</gene>
<keyword evidence="10" id="KW-1185">Reference proteome</keyword>
<feature type="active site" description="Charge relay system" evidence="6">
    <location>
        <position position="319"/>
    </location>
</feature>
<dbReference type="Proteomes" id="UP000223749">
    <property type="component" value="Chromosome"/>
</dbReference>
<keyword evidence="3" id="KW-0645">Protease</keyword>
<evidence type="ECO:0000256" key="4">
    <source>
        <dbReference type="ARBA" id="ARBA00022801"/>
    </source>
</evidence>
<dbReference type="Gene3D" id="3.50.30.60">
    <property type="entry name" value="LD-carboxypeptidase A C-terminal domain-like"/>
    <property type="match status" value="1"/>
</dbReference>
<dbReference type="GO" id="GO:0004180">
    <property type="term" value="F:carboxypeptidase activity"/>
    <property type="evidence" value="ECO:0007669"/>
    <property type="project" value="UniProtKB-KW"/>
</dbReference>
<evidence type="ECO:0000259" key="8">
    <source>
        <dbReference type="Pfam" id="PF17676"/>
    </source>
</evidence>
<dbReference type="Pfam" id="PF02016">
    <property type="entry name" value="Peptidase_S66"/>
    <property type="match status" value="1"/>
</dbReference>
<evidence type="ECO:0000313" key="10">
    <source>
        <dbReference type="Proteomes" id="UP000223749"/>
    </source>
</evidence>
<evidence type="ECO:0000256" key="6">
    <source>
        <dbReference type="PIRSR" id="PIRSR028757-1"/>
    </source>
</evidence>
<accession>A0A2D1U485</accession>
<dbReference type="InterPro" id="IPR027478">
    <property type="entry name" value="LdcA_N"/>
</dbReference>
<dbReference type="Gene3D" id="3.40.50.10740">
    <property type="entry name" value="Class I glutamine amidotransferase-like"/>
    <property type="match status" value="1"/>
</dbReference>
<dbReference type="InterPro" id="IPR029062">
    <property type="entry name" value="Class_I_gatase-like"/>
</dbReference>
<dbReference type="GO" id="GO:0006508">
    <property type="term" value="P:proteolysis"/>
    <property type="evidence" value="ECO:0007669"/>
    <property type="project" value="UniProtKB-KW"/>
</dbReference>
<feature type="active site" description="Charge relay system" evidence="6">
    <location>
        <position position="248"/>
    </location>
</feature>
<dbReference type="KEGG" id="pgs:CPT03_07960"/>
<keyword evidence="4" id="KW-0378">Hydrolase</keyword>
<feature type="domain" description="LD-carboxypeptidase N-terminal" evidence="7">
    <location>
        <begin position="52"/>
        <end position="167"/>
    </location>
</feature>
<sequence>MNRKHFLSFAITAGVSASASKVLGNASVVSKAEVPELAKSKIPPYLKPGDTIGITSPASYISLLDIQPSVQLMQSWGFKVEIGKTIGTRDFSLGGTDLERAADLQRMLDDPNIKAIMCARGGYGLVRIIDKLDFTKFKANPKWIIGFSDITVLHTHINSNYGIATIHSKMCNSFPNDWLLAKPMQIETILSIRQVLTGADVKYTAAPVSYNRAGKVEGILVGGNLSLIETLAGSNSDLKTDDAILFVEDTHEELYSIDRMFWNLKRSGKLDKLKGLIIGGFSLKEETPGEEFGRTVYEIVAEKIKEYDYPVCFDFPVGHQINNFALKCGTKHILNIDVNGSSLVSI</sequence>
<dbReference type="InterPro" id="IPR003507">
    <property type="entry name" value="S66_fam"/>
</dbReference>
<feature type="active site" description="Nucleophile" evidence="6">
    <location>
        <position position="148"/>
    </location>
</feature>
<dbReference type="GO" id="GO:0008236">
    <property type="term" value="F:serine-type peptidase activity"/>
    <property type="evidence" value="ECO:0007669"/>
    <property type="project" value="UniProtKB-KW"/>
</dbReference>
<dbReference type="SUPFAM" id="SSF52317">
    <property type="entry name" value="Class I glutamine amidotransferase-like"/>
    <property type="match status" value="1"/>
</dbReference>
<comment type="similarity">
    <text evidence="1">Belongs to the peptidase S66 family.</text>
</comment>
<dbReference type="OrthoDB" id="9807329at2"/>
<evidence type="ECO:0000313" key="9">
    <source>
        <dbReference type="EMBL" id="ATP56412.1"/>
    </source>
</evidence>
<dbReference type="SUPFAM" id="SSF141986">
    <property type="entry name" value="LD-carboxypeptidase A C-terminal domain-like"/>
    <property type="match status" value="1"/>
</dbReference>
<keyword evidence="2 9" id="KW-0121">Carboxypeptidase</keyword>
<dbReference type="RefSeq" id="WP_099438354.1">
    <property type="nucleotide sequence ID" value="NZ_CP024091.1"/>
</dbReference>
<protein>
    <submittedName>
        <fullName evidence="9">LD-carboxypeptidase</fullName>
    </submittedName>
</protein>
<dbReference type="AlphaFoldDB" id="A0A2D1U485"/>
<dbReference type="EMBL" id="CP024091">
    <property type="protein sequence ID" value="ATP56412.1"/>
    <property type="molecule type" value="Genomic_DNA"/>
</dbReference>
<evidence type="ECO:0000259" key="7">
    <source>
        <dbReference type="Pfam" id="PF02016"/>
    </source>
</evidence>
<dbReference type="InterPro" id="IPR040921">
    <property type="entry name" value="Peptidase_S66C"/>
</dbReference>
<evidence type="ECO:0000256" key="2">
    <source>
        <dbReference type="ARBA" id="ARBA00022645"/>
    </source>
</evidence>
<dbReference type="InterPro" id="IPR027461">
    <property type="entry name" value="Carboxypeptidase_A_C_sf"/>
</dbReference>
<keyword evidence="5" id="KW-0720">Serine protease</keyword>
<dbReference type="InterPro" id="IPR040449">
    <property type="entry name" value="Peptidase_S66_N"/>
</dbReference>
<dbReference type="Pfam" id="PF17676">
    <property type="entry name" value="Peptidase_S66C"/>
    <property type="match status" value="1"/>
</dbReference>
<evidence type="ECO:0000256" key="3">
    <source>
        <dbReference type="ARBA" id="ARBA00022670"/>
    </source>
</evidence>
<dbReference type="PANTHER" id="PTHR30237">
    <property type="entry name" value="MURAMOYLTETRAPEPTIDE CARBOXYPEPTIDASE"/>
    <property type="match status" value="1"/>
</dbReference>
<feature type="domain" description="LD-carboxypeptidase C-terminal" evidence="8">
    <location>
        <begin position="217"/>
        <end position="331"/>
    </location>
</feature>
<dbReference type="PANTHER" id="PTHR30237:SF2">
    <property type="entry name" value="MUREIN TETRAPEPTIDE CARBOXYPEPTIDASE"/>
    <property type="match status" value="1"/>
</dbReference>